<keyword evidence="13" id="KW-1185">Reference proteome</keyword>
<dbReference type="PANTHER" id="PTHR10927">
    <property type="entry name" value="RIBOSOME MATURATION PROTEIN SBDS"/>
    <property type="match status" value="1"/>
</dbReference>
<dbReference type="AlphaFoldDB" id="A0A9P8PYU7"/>
<dbReference type="PANTHER" id="PTHR10927:SF1">
    <property type="entry name" value="RIBOSOME MATURATION PROTEIN SBDS"/>
    <property type="match status" value="1"/>
</dbReference>
<feature type="domain" description="Ribosome maturation protein SDO1/SBDS central" evidence="10">
    <location>
        <begin position="110"/>
        <end position="172"/>
    </location>
</feature>
<evidence type="ECO:0000259" key="11">
    <source>
        <dbReference type="Pfam" id="PF20268"/>
    </source>
</evidence>
<dbReference type="InterPro" id="IPR037188">
    <property type="entry name" value="Sdo1/SBDS_central_sf"/>
</dbReference>
<dbReference type="GO" id="GO:0005737">
    <property type="term" value="C:cytoplasm"/>
    <property type="evidence" value="ECO:0007669"/>
    <property type="project" value="UniProtKB-SubCell"/>
</dbReference>
<proteinExistence type="inferred from homology"/>
<dbReference type="Gene3D" id="3.30.1250.10">
    <property type="entry name" value="Ribosome maturation protein SBDS, N-terminal domain"/>
    <property type="match status" value="1"/>
</dbReference>
<evidence type="ECO:0000313" key="12">
    <source>
        <dbReference type="EMBL" id="KAH3680861.1"/>
    </source>
</evidence>
<comment type="similarity">
    <text evidence="3">Belongs to the SDO1/SBDS family.</text>
</comment>
<name>A0A9P8PYU7_WICPI</name>
<reference evidence="12" key="1">
    <citation type="journal article" date="2021" name="Open Biol.">
        <title>Shared evolutionary footprints suggest mitochondrial oxidative damage underlies multiple complex I losses in fungi.</title>
        <authorList>
            <person name="Schikora-Tamarit M.A."/>
            <person name="Marcet-Houben M."/>
            <person name="Nosek J."/>
            <person name="Gabaldon T."/>
        </authorList>
    </citation>
    <scope>NUCLEOTIDE SEQUENCE</scope>
    <source>
        <strain evidence="12">CBS2887</strain>
    </source>
</reference>
<dbReference type="GO" id="GO:0005634">
    <property type="term" value="C:nucleus"/>
    <property type="evidence" value="ECO:0007669"/>
    <property type="project" value="UniProtKB-SubCell"/>
</dbReference>
<comment type="subunit">
    <text evidence="7">Associates with the 60S ribosomal subunit.</text>
</comment>
<comment type="caution">
    <text evidence="12">The sequence shown here is derived from an EMBL/GenBank/DDBJ whole genome shotgun (WGS) entry which is preliminary data.</text>
</comment>
<dbReference type="InterPro" id="IPR019783">
    <property type="entry name" value="SDO1/SBDS_N"/>
</dbReference>
<dbReference type="OrthoDB" id="10253092at2759"/>
<keyword evidence="4" id="KW-0963">Cytoplasm</keyword>
<evidence type="ECO:0000256" key="8">
    <source>
        <dbReference type="ARBA" id="ARBA00071414"/>
    </source>
</evidence>
<dbReference type="Proteomes" id="UP000774326">
    <property type="component" value="Unassembled WGS sequence"/>
</dbReference>
<dbReference type="InterPro" id="IPR039100">
    <property type="entry name" value="Sdo1/SBDS-like"/>
</dbReference>
<feature type="domain" description="Ribosome maturation protein SDO1/SBDS C-terminal" evidence="11">
    <location>
        <begin position="174"/>
        <end position="239"/>
    </location>
</feature>
<accession>A0A9P8PYU7</accession>
<evidence type="ECO:0000259" key="9">
    <source>
        <dbReference type="Pfam" id="PF01172"/>
    </source>
</evidence>
<dbReference type="GO" id="GO:0042256">
    <property type="term" value="P:cytosolic ribosome assembly"/>
    <property type="evidence" value="ECO:0007669"/>
    <property type="project" value="InterPro"/>
</dbReference>
<evidence type="ECO:0000313" key="13">
    <source>
        <dbReference type="Proteomes" id="UP000774326"/>
    </source>
</evidence>
<dbReference type="Gene3D" id="3.30.70.240">
    <property type="match status" value="1"/>
</dbReference>
<dbReference type="NCBIfam" id="TIGR00291">
    <property type="entry name" value="RNA_SBDS"/>
    <property type="match status" value="1"/>
</dbReference>
<evidence type="ECO:0000256" key="5">
    <source>
        <dbReference type="ARBA" id="ARBA00022517"/>
    </source>
</evidence>
<comment type="subcellular location">
    <subcellularLocation>
        <location evidence="2">Cytoplasm</location>
    </subcellularLocation>
    <subcellularLocation>
        <location evidence="1">Nucleus</location>
    </subcellularLocation>
</comment>
<evidence type="ECO:0000256" key="3">
    <source>
        <dbReference type="ARBA" id="ARBA00007433"/>
    </source>
</evidence>
<evidence type="ECO:0000256" key="4">
    <source>
        <dbReference type="ARBA" id="ARBA00022490"/>
    </source>
</evidence>
<evidence type="ECO:0000256" key="1">
    <source>
        <dbReference type="ARBA" id="ARBA00004123"/>
    </source>
</evidence>
<dbReference type="InterPro" id="IPR018978">
    <property type="entry name" value="SDO1/SBDS_central"/>
</dbReference>
<gene>
    <name evidence="12" type="ORF">WICPIJ_008074</name>
</gene>
<dbReference type="InterPro" id="IPR036786">
    <property type="entry name" value="Ribosome_mat_SBDS_N_sf"/>
</dbReference>
<evidence type="ECO:0000256" key="7">
    <source>
        <dbReference type="ARBA" id="ARBA00049708"/>
    </source>
</evidence>
<dbReference type="EMBL" id="JAEUBG010004654">
    <property type="protein sequence ID" value="KAH3680861.1"/>
    <property type="molecule type" value="Genomic_DNA"/>
</dbReference>
<dbReference type="Pfam" id="PF01172">
    <property type="entry name" value="SBDS_N"/>
    <property type="match status" value="1"/>
</dbReference>
<dbReference type="Gene3D" id="1.10.10.900">
    <property type="entry name" value="SBDS protein C-terminal domain, subdomain 1"/>
    <property type="match status" value="1"/>
</dbReference>
<keyword evidence="6" id="KW-0539">Nucleus</keyword>
<feature type="domain" description="Ribosome maturation protein SDO1/SBDS N-terminal" evidence="9">
    <location>
        <begin position="14"/>
        <end position="101"/>
    </location>
</feature>
<dbReference type="FunFam" id="3.30.1250.10:FF:000001">
    <property type="entry name" value="SBDS, ribosome maturation factor"/>
    <property type="match status" value="1"/>
</dbReference>
<sequence>MGINQPSNQIKLTNVAIVRMKKGKKKFEIACYQNKVQDFRSNVEKDIEEVIQIPHVFTNVSKGQFAPNDELQKAFGTTDQDKIILEILQKGEIQLSEKERQAKGNQVQAEVLQIISTKCINPKTKKRYTPTMIQKAISELKINIISTKAAKLQALEIIRQLVASQVIPIVRAKMQIKITTDSKEFKKLEAKLKPLLGEIDSEDLGKSVSITTLIDPTNYRELTEILGGNKNNSIEVLDMAVIDSNDK</sequence>
<evidence type="ECO:0000259" key="10">
    <source>
        <dbReference type="Pfam" id="PF09377"/>
    </source>
</evidence>
<organism evidence="12 13">
    <name type="scientific">Wickerhamomyces pijperi</name>
    <name type="common">Yeast</name>
    <name type="synonym">Pichia pijperi</name>
    <dbReference type="NCBI Taxonomy" id="599730"/>
    <lineage>
        <taxon>Eukaryota</taxon>
        <taxon>Fungi</taxon>
        <taxon>Dikarya</taxon>
        <taxon>Ascomycota</taxon>
        <taxon>Saccharomycotina</taxon>
        <taxon>Saccharomycetes</taxon>
        <taxon>Phaffomycetales</taxon>
        <taxon>Wickerhamomycetaceae</taxon>
        <taxon>Wickerhamomyces</taxon>
    </lineage>
</organism>
<dbReference type="SUPFAM" id="SSF89895">
    <property type="entry name" value="FYSH domain"/>
    <property type="match status" value="1"/>
</dbReference>
<keyword evidence="5" id="KW-0690">Ribosome biogenesis</keyword>
<protein>
    <recommendedName>
        <fullName evidence="8">Ribosome maturation protein SDO1</fullName>
    </recommendedName>
</protein>
<evidence type="ECO:0000256" key="2">
    <source>
        <dbReference type="ARBA" id="ARBA00004496"/>
    </source>
</evidence>
<dbReference type="Pfam" id="PF20268">
    <property type="entry name" value="SBDS_C"/>
    <property type="match status" value="1"/>
</dbReference>
<dbReference type="SUPFAM" id="SSF109728">
    <property type="entry name" value="Hypothetical protein AF0491, middle domain"/>
    <property type="match status" value="1"/>
</dbReference>
<dbReference type="InterPro" id="IPR002140">
    <property type="entry name" value="Sdo1/SBDS"/>
</dbReference>
<reference evidence="12" key="2">
    <citation type="submission" date="2021-01" db="EMBL/GenBank/DDBJ databases">
        <authorList>
            <person name="Schikora-Tamarit M.A."/>
        </authorList>
    </citation>
    <scope>NUCLEOTIDE SEQUENCE</scope>
    <source>
        <strain evidence="12">CBS2887</strain>
    </source>
</reference>
<evidence type="ECO:0000256" key="6">
    <source>
        <dbReference type="ARBA" id="ARBA00023242"/>
    </source>
</evidence>
<dbReference type="Pfam" id="PF09377">
    <property type="entry name" value="SBDS_domain_II"/>
    <property type="match status" value="1"/>
</dbReference>
<dbReference type="InterPro" id="IPR046928">
    <property type="entry name" value="SDO1/SBDS_C"/>
</dbReference>